<reference evidence="1 2" key="1">
    <citation type="submission" date="2019-09" db="EMBL/GenBank/DDBJ databases">
        <title>Flavobacterium sp. nov., isolated from glacier ice.</title>
        <authorList>
            <person name="Liu Q."/>
        </authorList>
    </citation>
    <scope>NUCLEOTIDE SEQUENCE [LARGE SCALE GENOMIC DNA]</scope>
    <source>
        <strain evidence="1 2">NBRC 112527</strain>
    </source>
</reference>
<dbReference type="OrthoDB" id="645138at2"/>
<dbReference type="RefSeq" id="WP_151106157.1">
    <property type="nucleotide sequence ID" value="NZ_WAEM01000001.1"/>
</dbReference>
<sequence length="252" mass="27288">MIYIPMAKVKSLFELTGTLGGLNFYTRKGVAVVRTAGGGFNGKAIRTQPSMVRVRENGNEFKGCMQTVRFFKQGLNPFLNTFKDGTLHQRLVSLFTKIKDLDAVAIRGERSVHGGMQTAAGRQLLETYLLTSGIRLNGLLHQRVVFDWAVGLSVPDFDGGLVSFPGGASHLTLRVGWLTFDFGSYAFSFGGSAVLAVSATDKGTLVIPAPILNPANGVQVGVVLARFVQEVNGVFYPLKKEQEVVLEVIYVG</sequence>
<accession>A0A7J5AK38</accession>
<dbReference type="EMBL" id="WAEM01000001">
    <property type="protein sequence ID" value="KAB1157964.1"/>
    <property type="molecule type" value="Genomic_DNA"/>
</dbReference>
<keyword evidence="2" id="KW-1185">Reference proteome</keyword>
<dbReference type="AlphaFoldDB" id="A0A7J5AK38"/>
<protein>
    <submittedName>
        <fullName evidence="1">Uncharacterized protein</fullName>
    </submittedName>
</protein>
<proteinExistence type="predicted"/>
<evidence type="ECO:0000313" key="2">
    <source>
        <dbReference type="Proteomes" id="UP000490922"/>
    </source>
</evidence>
<name>A0A7J5AK38_9FLAO</name>
<dbReference type="Proteomes" id="UP000490922">
    <property type="component" value="Unassembled WGS sequence"/>
</dbReference>
<organism evidence="1 2">
    <name type="scientific">Flavobacterium luteum</name>
    <dbReference type="NCBI Taxonomy" id="2026654"/>
    <lineage>
        <taxon>Bacteria</taxon>
        <taxon>Pseudomonadati</taxon>
        <taxon>Bacteroidota</taxon>
        <taxon>Flavobacteriia</taxon>
        <taxon>Flavobacteriales</taxon>
        <taxon>Flavobacteriaceae</taxon>
        <taxon>Flavobacterium</taxon>
    </lineage>
</organism>
<gene>
    <name evidence="1" type="ORF">F6464_02450</name>
</gene>
<evidence type="ECO:0000313" key="1">
    <source>
        <dbReference type="EMBL" id="KAB1157964.1"/>
    </source>
</evidence>
<comment type="caution">
    <text evidence="1">The sequence shown here is derived from an EMBL/GenBank/DDBJ whole genome shotgun (WGS) entry which is preliminary data.</text>
</comment>